<dbReference type="Pfam" id="PF14510">
    <property type="entry name" value="ABC_trans_N"/>
    <property type="match status" value="1"/>
</dbReference>
<dbReference type="SMART" id="SM00382">
    <property type="entry name" value="AAA"/>
    <property type="match status" value="2"/>
</dbReference>
<name>A0A395HEA7_9EURO</name>
<dbReference type="PROSITE" id="PS50893">
    <property type="entry name" value="ABC_TRANSPORTER_2"/>
    <property type="match status" value="2"/>
</dbReference>
<feature type="transmembrane region" description="Helical" evidence="12">
    <location>
        <begin position="1227"/>
        <end position="1248"/>
    </location>
</feature>
<keyword evidence="4" id="KW-1003">Cell membrane</keyword>
<evidence type="ECO:0000256" key="6">
    <source>
        <dbReference type="ARBA" id="ARBA00022737"/>
    </source>
</evidence>
<feature type="transmembrane region" description="Helical" evidence="12">
    <location>
        <begin position="1503"/>
        <end position="1521"/>
    </location>
</feature>
<dbReference type="GO" id="GO:0016887">
    <property type="term" value="F:ATP hydrolysis activity"/>
    <property type="evidence" value="ECO:0007669"/>
    <property type="project" value="InterPro"/>
</dbReference>
<comment type="subcellular location">
    <subcellularLocation>
        <location evidence="1">Cell membrane</location>
        <topology evidence="1">Multi-pass membrane protein</topology>
    </subcellularLocation>
</comment>
<keyword evidence="9 12" id="KW-1133">Transmembrane helix</keyword>
<dbReference type="GO" id="GO:0005886">
    <property type="term" value="C:plasma membrane"/>
    <property type="evidence" value="ECO:0007669"/>
    <property type="project" value="UniProtKB-SubCell"/>
</dbReference>
<feature type="transmembrane region" description="Helical" evidence="12">
    <location>
        <begin position="706"/>
        <end position="725"/>
    </location>
</feature>
<dbReference type="GO" id="GO:0140359">
    <property type="term" value="F:ABC-type transporter activity"/>
    <property type="evidence" value="ECO:0007669"/>
    <property type="project" value="InterPro"/>
</dbReference>
<feature type="domain" description="ABC transporter" evidence="13">
    <location>
        <begin position="889"/>
        <end position="1132"/>
    </location>
</feature>
<accession>A0A395HEA7</accession>
<feature type="compositionally biased region" description="Basic and acidic residues" evidence="11">
    <location>
        <begin position="44"/>
        <end position="62"/>
    </location>
</feature>
<evidence type="ECO:0000256" key="2">
    <source>
        <dbReference type="ARBA" id="ARBA00006012"/>
    </source>
</evidence>
<evidence type="ECO:0000313" key="15">
    <source>
        <dbReference type="Proteomes" id="UP000249402"/>
    </source>
</evidence>
<dbReference type="InterPro" id="IPR005285">
    <property type="entry name" value="Drug-R_PDR/CDR"/>
</dbReference>
<evidence type="ECO:0000256" key="11">
    <source>
        <dbReference type="SAM" id="MobiDB-lite"/>
    </source>
</evidence>
<dbReference type="VEuPathDB" id="FungiDB:BO80DRAFT_440905"/>
<dbReference type="InterPro" id="IPR029481">
    <property type="entry name" value="ABC_trans_N"/>
</dbReference>
<feature type="compositionally biased region" description="Polar residues" evidence="11">
    <location>
        <begin position="1"/>
        <end position="11"/>
    </location>
</feature>
<dbReference type="InterPro" id="IPR003439">
    <property type="entry name" value="ABC_transporter-like_ATP-bd"/>
</dbReference>
<dbReference type="InterPro" id="IPR034003">
    <property type="entry name" value="ABCG_PDR_2"/>
</dbReference>
<keyword evidence="3" id="KW-0813">Transport</keyword>
<feature type="compositionally biased region" description="Acidic residues" evidence="11">
    <location>
        <begin position="92"/>
        <end position="105"/>
    </location>
</feature>
<feature type="domain" description="ABC transporter" evidence="13">
    <location>
        <begin position="199"/>
        <end position="453"/>
    </location>
</feature>
<keyword evidence="10 12" id="KW-0472">Membrane</keyword>
<dbReference type="InterPro" id="IPR013525">
    <property type="entry name" value="ABC2_TM"/>
</dbReference>
<dbReference type="FunFam" id="3.40.50.300:FF:000881">
    <property type="entry name" value="ABC multidrug transporter A-1"/>
    <property type="match status" value="1"/>
</dbReference>
<protein>
    <submittedName>
        <fullName evidence="14">Pleiotropic drug resistance protein PDR</fullName>
    </submittedName>
</protein>
<dbReference type="CDD" id="cd03232">
    <property type="entry name" value="ABCG_PDR_domain2"/>
    <property type="match status" value="1"/>
</dbReference>
<evidence type="ECO:0000313" key="14">
    <source>
        <dbReference type="EMBL" id="RAL05318.1"/>
    </source>
</evidence>
<dbReference type="Pfam" id="PF19055">
    <property type="entry name" value="ABC2_membrane_7"/>
    <property type="match status" value="1"/>
</dbReference>
<feature type="transmembrane region" description="Helical" evidence="12">
    <location>
        <begin position="814"/>
        <end position="831"/>
    </location>
</feature>
<dbReference type="FunFam" id="3.40.50.300:FF:000054">
    <property type="entry name" value="ABC multidrug transporter atrF"/>
    <property type="match status" value="1"/>
</dbReference>
<feature type="transmembrane region" description="Helical" evidence="12">
    <location>
        <begin position="1299"/>
        <end position="1329"/>
    </location>
</feature>
<dbReference type="Pfam" id="PF06422">
    <property type="entry name" value="PDR_CDR"/>
    <property type="match status" value="1"/>
</dbReference>
<feature type="transmembrane region" description="Helical" evidence="12">
    <location>
        <begin position="598"/>
        <end position="620"/>
    </location>
</feature>
<dbReference type="Proteomes" id="UP000249402">
    <property type="component" value="Unassembled WGS sequence"/>
</dbReference>
<feature type="region of interest" description="Disordered" evidence="11">
    <location>
        <begin position="1"/>
        <end position="105"/>
    </location>
</feature>
<dbReference type="STRING" id="1448316.A0A395HEA7"/>
<dbReference type="InterPro" id="IPR010929">
    <property type="entry name" value="PDR_CDR_ABC"/>
</dbReference>
<evidence type="ECO:0000256" key="9">
    <source>
        <dbReference type="ARBA" id="ARBA00022989"/>
    </source>
</evidence>
<dbReference type="OrthoDB" id="245989at2759"/>
<keyword evidence="15" id="KW-1185">Reference proteome</keyword>
<dbReference type="InterPro" id="IPR034001">
    <property type="entry name" value="ABCG_PDR_1"/>
</dbReference>
<evidence type="ECO:0000256" key="3">
    <source>
        <dbReference type="ARBA" id="ARBA00022448"/>
    </source>
</evidence>
<dbReference type="InterPro" id="IPR017871">
    <property type="entry name" value="ABC_transporter-like_CS"/>
</dbReference>
<organism evidence="14 15">
    <name type="scientific">Aspergillus ibericus CBS 121593</name>
    <dbReference type="NCBI Taxonomy" id="1448316"/>
    <lineage>
        <taxon>Eukaryota</taxon>
        <taxon>Fungi</taxon>
        <taxon>Dikarya</taxon>
        <taxon>Ascomycota</taxon>
        <taxon>Pezizomycotina</taxon>
        <taxon>Eurotiomycetes</taxon>
        <taxon>Eurotiomycetidae</taxon>
        <taxon>Eurotiales</taxon>
        <taxon>Aspergillaceae</taxon>
        <taxon>Aspergillus</taxon>
        <taxon>Aspergillus subgen. Circumdati</taxon>
    </lineage>
</organism>
<feature type="transmembrane region" description="Helical" evidence="12">
    <location>
        <begin position="640"/>
        <end position="662"/>
    </location>
</feature>
<dbReference type="InterPro" id="IPR027417">
    <property type="entry name" value="P-loop_NTPase"/>
</dbReference>
<dbReference type="PROSITE" id="PS00211">
    <property type="entry name" value="ABC_TRANSPORTER_1"/>
    <property type="match status" value="1"/>
</dbReference>
<dbReference type="PANTHER" id="PTHR19241">
    <property type="entry name" value="ATP-BINDING CASSETTE TRANSPORTER"/>
    <property type="match status" value="1"/>
</dbReference>
<dbReference type="GeneID" id="37226023"/>
<dbReference type="Gene3D" id="3.40.50.300">
    <property type="entry name" value="P-loop containing nucleotide triphosphate hydrolases"/>
    <property type="match status" value="2"/>
</dbReference>
<comment type="similarity">
    <text evidence="2">Belongs to the ABC transporter superfamily. ABCG family. PDR (TC 3.A.1.205) subfamily.</text>
</comment>
<dbReference type="NCBIfam" id="TIGR00956">
    <property type="entry name" value="3a01205"/>
    <property type="match status" value="1"/>
</dbReference>
<dbReference type="Pfam" id="PF00005">
    <property type="entry name" value="ABC_tran"/>
    <property type="match status" value="2"/>
</dbReference>
<evidence type="ECO:0000256" key="8">
    <source>
        <dbReference type="ARBA" id="ARBA00022840"/>
    </source>
</evidence>
<evidence type="ECO:0000256" key="1">
    <source>
        <dbReference type="ARBA" id="ARBA00004651"/>
    </source>
</evidence>
<dbReference type="SUPFAM" id="SSF52540">
    <property type="entry name" value="P-loop containing nucleoside triphosphate hydrolases"/>
    <property type="match status" value="2"/>
</dbReference>
<dbReference type="GO" id="GO:1990961">
    <property type="term" value="P:xenobiotic detoxification by transmembrane export across the plasma membrane"/>
    <property type="evidence" value="ECO:0007669"/>
    <property type="project" value="InterPro"/>
</dbReference>
<feature type="transmembrane region" description="Helical" evidence="12">
    <location>
        <begin position="1384"/>
        <end position="1408"/>
    </location>
</feature>
<keyword evidence="6" id="KW-0677">Repeat</keyword>
<sequence>MSLLGTINPNFNPGRAVESQGAHENENEGEAAERAAAVNEGAEDLIREEHTVYTTHHEEHYDSLTPGYGRADQRDESTLSSAETAMDKRDDSSEEAAEDEKAAEEEVTRLAQQLTRQSTRFSVSHNAENPFLEVKEDSTLNPHSENFKAKHWMKNLLALSSRDPERYPKREAGVSFQNLSVHGFGSPTDYQKDVANSVLQVGALVRKLTGTGKQKIQILRDFDGLVKSGEMLVVLGRPGSGCSTFLKTLAGEMNGIYMDKSSELNYQGISAKQMRKQFKGEAIYTAETDVHFPQLTVGDTLKFAALSRCPRNRFPGVSKEQYATHMRDAVMAMLGLSHTINTRVGNDFVRGVSGGERKRVSIAEATLCGSPLQCWDNSTRGLDSANALEFCKTLNLMTKYAGATVAVAIYQASQSAYDVFDKVTVLYEGRQIYFGPTDEAREFFTNMGFDCPERQTTADFLTSLTSPSERIVKPGYEGRVPQTPDEFAAAWKNSEAHAKLLREIAEYNQEYAIGGESLGKFIESRKAMQSKNQRVKSPYTISLYEQVKLCLIRGFQRLQGDASLTISQLVGNFIMALIIGSVFYNLQPDTSSFYSRGALLFFAVLLNAFSSALEILTLYAQRPIVEKQSRYAMYHPFAEAIASMLCDMPYKIGNAIIFNITLYFMTNLRRTPGAFFVFLLFSFVTTLTMSMLFRTIAASSRTLSQALVPAAILILGLVIYTGFTIPTRYMLGWSRWMNYINPIAYGFESLMVNEFHHRRFACSESELVPNYANASIANQICSTVGAVAGSTYVEGDDYLHQSFQYYDSHKWRNLGIMFGFMIFLMCTYLLATEYISEAKSKGEVLLFRRGQTPASLEDVETAQQVAAGEKSDRSSGHENAAIQRQEAIFHWQDVCYDIKIKGEPRRILDHVDGWVKPGTCTALMGVSGAGKTTLLDVLATRVTMGVVTGEMLVDGRPRDQSFQRKTGYVQQQDLHLHTTTVREALRFSAILRQPAHVSRQEKLDYVEEVIKLLGMEAYADAVVGVPGEGLNVEQRKRLTIGVELAAKPQLLLFLDEPTSGLDSQTSWSILDLIDTLTKHGQAILCTIHQPSAMLFQRFDRLLFLARGGKTVYFGEIGDRSSTLASYFERNGAPKLPADANPAEWMLEVIGAAPGSHSDIDWPAVWRESAERKGVLDHLAELKSTLSQKPVETSKSDPGELKEFAAPFTVQLWECLVRVFSQYWRTPVYIYSKAALCILTSLYIGFSFFKAKNSAQGLQNQMFSIFMLMTIFGNLVQQILPNFCTQRSLYEARERPSKTYSWQAFMTANIIVELPWNALMSVIIFVCWYYPIGLYKNAEPTDAVHERGALMFLLILSFLLFTSTFAHMIIAGIELAETGGNIANLLFSLCLIFCGVLATPAQLPGFWIFMYRVSPFTYLVSGMLSTGVSGTTAVCETSEYLHFSPPAGETCSTYMSSYISTYGGYLEDPSATSNCSFCTISSTDAYLAQVSSHFSDAWRNFGLMWVYIIFNICAAVFIYWLARVPKGSRTKDA</sequence>
<evidence type="ECO:0000256" key="7">
    <source>
        <dbReference type="ARBA" id="ARBA00022741"/>
    </source>
</evidence>
<feature type="transmembrane region" description="Helical" evidence="12">
    <location>
        <begin position="1260"/>
        <end position="1279"/>
    </location>
</feature>
<dbReference type="GO" id="GO:0005524">
    <property type="term" value="F:ATP binding"/>
    <property type="evidence" value="ECO:0007669"/>
    <property type="project" value="UniProtKB-KW"/>
</dbReference>
<dbReference type="EMBL" id="KZ824421">
    <property type="protein sequence ID" value="RAL05318.1"/>
    <property type="molecule type" value="Genomic_DNA"/>
</dbReference>
<feature type="transmembrane region" description="Helical" evidence="12">
    <location>
        <begin position="566"/>
        <end position="586"/>
    </location>
</feature>
<reference evidence="14 15" key="1">
    <citation type="submission" date="2018-02" db="EMBL/GenBank/DDBJ databases">
        <title>The genomes of Aspergillus section Nigri reveals drivers in fungal speciation.</title>
        <authorList>
            <consortium name="DOE Joint Genome Institute"/>
            <person name="Vesth T.C."/>
            <person name="Nybo J."/>
            <person name="Theobald S."/>
            <person name="Brandl J."/>
            <person name="Frisvad J.C."/>
            <person name="Nielsen K.F."/>
            <person name="Lyhne E.K."/>
            <person name="Kogle M.E."/>
            <person name="Kuo A."/>
            <person name="Riley R."/>
            <person name="Clum A."/>
            <person name="Nolan M."/>
            <person name="Lipzen A."/>
            <person name="Salamov A."/>
            <person name="Henrissat B."/>
            <person name="Wiebenga A."/>
            <person name="De vries R.P."/>
            <person name="Grigoriev I.V."/>
            <person name="Mortensen U.H."/>
            <person name="Andersen M.R."/>
            <person name="Baker S.E."/>
        </authorList>
    </citation>
    <scope>NUCLEOTIDE SEQUENCE [LARGE SCALE GENOMIC DNA]</scope>
    <source>
        <strain evidence="14 15">CBS 121593</strain>
    </source>
</reference>
<feature type="transmembrane region" description="Helical" evidence="12">
    <location>
        <begin position="1349"/>
        <end position="1372"/>
    </location>
</feature>
<dbReference type="CDD" id="cd03233">
    <property type="entry name" value="ABCG_PDR_domain1"/>
    <property type="match status" value="1"/>
</dbReference>
<dbReference type="InterPro" id="IPR043926">
    <property type="entry name" value="ABCG_dom"/>
</dbReference>
<dbReference type="RefSeq" id="XP_025579645.1">
    <property type="nucleotide sequence ID" value="XM_025721158.1"/>
</dbReference>
<proteinExistence type="inferred from homology"/>
<evidence type="ECO:0000259" key="13">
    <source>
        <dbReference type="PROSITE" id="PS50893"/>
    </source>
</evidence>
<dbReference type="Pfam" id="PF01061">
    <property type="entry name" value="ABC2_membrane"/>
    <property type="match status" value="2"/>
</dbReference>
<evidence type="ECO:0000256" key="12">
    <source>
        <dbReference type="SAM" id="Phobius"/>
    </source>
</evidence>
<evidence type="ECO:0000256" key="5">
    <source>
        <dbReference type="ARBA" id="ARBA00022692"/>
    </source>
</evidence>
<gene>
    <name evidence="14" type="ORF">BO80DRAFT_440905</name>
</gene>
<keyword evidence="8" id="KW-0067">ATP-binding</keyword>
<feature type="transmembrane region" description="Helical" evidence="12">
    <location>
        <begin position="674"/>
        <end position="694"/>
    </location>
</feature>
<keyword evidence="5 12" id="KW-0812">Transmembrane</keyword>
<keyword evidence="7" id="KW-0547">Nucleotide-binding</keyword>
<feature type="region of interest" description="Disordered" evidence="11">
    <location>
        <begin position="858"/>
        <end position="879"/>
    </location>
</feature>
<dbReference type="InterPro" id="IPR003593">
    <property type="entry name" value="AAA+_ATPase"/>
</dbReference>
<evidence type="ECO:0000256" key="4">
    <source>
        <dbReference type="ARBA" id="ARBA00022475"/>
    </source>
</evidence>
<evidence type="ECO:0000256" key="10">
    <source>
        <dbReference type="ARBA" id="ARBA00023136"/>
    </source>
</evidence>